<reference evidence="2 3" key="1">
    <citation type="submission" date="2019-02" db="EMBL/GenBank/DDBJ databases">
        <title>Deep-cultivation of Planctomycetes and their phenomic and genomic characterization uncovers novel biology.</title>
        <authorList>
            <person name="Wiegand S."/>
            <person name="Jogler M."/>
            <person name="Boedeker C."/>
            <person name="Pinto D."/>
            <person name="Vollmers J."/>
            <person name="Rivas-Marin E."/>
            <person name="Kohn T."/>
            <person name="Peeters S.H."/>
            <person name="Heuer A."/>
            <person name="Rast P."/>
            <person name="Oberbeckmann S."/>
            <person name="Bunk B."/>
            <person name="Jeske O."/>
            <person name="Meyerdierks A."/>
            <person name="Storesund J.E."/>
            <person name="Kallscheuer N."/>
            <person name="Luecker S."/>
            <person name="Lage O.M."/>
            <person name="Pohl T."/>
            <person name="Merkel B.J."/>
            <person name="Hornburger P."/>
            <person name="Mueller R.-W."/>
            <person name="Bruemmer F."/>
            <person name="Labrenz M."/>
            <person name="Spormann A.M."/>
            <person name="Op den Camp H."/>
            <person name="Overmann J."/>
            <person name="Amann R."/>
            <person name="Jetten M.S.M."/>
            <person name="Mascher T."/>
            <person name="Medema M.H."/>
            <person name="Devos D.P."/>
            <person name="Kaster A.-K."/>
            <person name="Ovreas L."/>
            <person name="Rohde M."/>
            <person name="Galperin M.Y."/>
            <person name="Jogler C."/>
        </authorList>
    </citation>
    <scope>NUCLEOTIDE SEQUENCE [LARGE SCALE GENOMIC DNA]</scope>
    <source>
        <strain evidence="2 3">Pan153</strain>
    </source>
</reference>
<evidence type="ECO:0000313" key="3">
    <source>
        <dbReference type="Proteomes" id="UP000320839"/>
    </source>
</evidence>
<protein>
    <submittedName>
        <fullName evidence="2">Uncharacterized protein</fullName>
    </submittedName>
</protein>
<organism evidence="2 3">
    <name type="scientific">Gimesia panareensis</name>
    <dbReference type="NCBI Taxonomy" id="2527978"/>
    <lineage>
        <taxon>Bacteria</taxon>
        <taxon>Pseudomonadati</taxon>
        <taxon>Planctomycetota</taxon>
        <taxon>Planctomycetia</taxon>
        <taxon>Planctomycetales</taxon>
        <taxon>Planctomycetaceae</taxon>
        <taxon>Gimesia</taxon>
    </lineage>
</organism>
<accession>A0A518FW68</accession>
<feature type="transmembrane region" description="Helical" evidence="1">
    <location>
        <begin position="42"/>
        <end position="63"/>
    </location>
</feature>
<evidence type="ECO:0000313" key="2">
    <source>
        <dbReference type="EMBL" id="QDV20605.1"/>
    </source>
</evidence>
<dbReference type="AlphaFoldDB" id="A0A518FW68"/>
<keyword evidence="1" id="KW-0472">Membrane</keyword>
<dbReference type="Proteomes" id="UP000320839">
    <property type="component" value="Chromosome"/>
</dbReference>
<sequence>MRAHYFLWLIWSVILWGTLKIADLPLPPLHGVCGPWGCGPPLEALIACHGAWLVCIMPATWFGLQRLTAKQLFQLGRILTSLGLITILAIGLYERLFWLPQANEFTRKFFLQRWAFSVVTMTDVPLIAVTLSGMIMLFYSCYHPKLRKPTSSPV</sequence>
<keyword evidence="1" id="KW-1133">Transmembrane helix</keyword>
<feature type="transmembrane region" description="Helical" evidence="1">
    <location>
        <begin position="5"/>
        <end position="22"/>
    </location>
</feature>
<evidence type="ECO:0000256" key="1">
    <source>
        <dbReference type="SAM" id="Phobius"/>
    </source>
</evidence>
<name>A0A518FW68_9PLAN</name>
<feature type="transmembrane region" description="Helical" evidence="1">
    <location>
        <begin position="113"/>
        <end position="139"/>
    </location>
</feature>
<feature type="transmembrane region" description="Helical" evidence="1">
    <location>
        <begin position="75"/>
        <end position="93"/>
    </location>
</feature>
<proteinExistence type="predicted"/>
<keyword evidence="1" id="KW-0812">Transmembrane</keyword>
<gene>
    <name evidence="2" type="ORF">Pan153_52810</name>
</gene>
<dbReference type="EMBL" id="CP036317">
    <property type="protein sequence ID" value="QDV20605.1"/>
    <property type="molecule type" value="Genomic_DNA"/>
</dbReference>